<sequence>MGFTCSSSKLSMCYPTSYAVTNEVENTDSDQTLAGRPFALTRRQTMDMYSSASKEALNTKGRFEEARSAEATVLAIPKMEKAKSRATMEASEKAQMMVELEGSKLK</sequence>
<dbReference type="Proteomes" id="UP000824890">
    <property type="component" value="Unassembled WGS sequence"/>
</dbReference>
<protein>
    <submittedName>
        <fullName evidence="1">Uncharacterized protein</fullName>
    </submittedName>
</protein>
<dbReference type="EMBL" id="JAGKQM010000013">
    <property type="protein sequence ID" value="KAH0889690.1"/>
    <property type="molecule type" value="Genomic_DNA"/>
</dbReference>
<evidence type="ECO:0000313" key="1">
    <source>
        <dbReference type="EMBL" id="KAH0889690.1"/>
    </source>
</evidence>
<organism evidence="1 2">
    <name type="scientific">Brassica napus</name>
    <name type="common">Rape</name>
    <dbReference type="NCBI Taxonomy" id="3708"/>
    <lineage>
        <taxon>Eukaryota</taxon>
        <taxon>Viridiplantae</taxon>
        <taxon>Streptophyta</taxon>
        <taxon>Embryophyta</taxon>
        <taxon>Tracheophyta</taxon>
        <taxon>Spermatophyta</taxon>
        <taxon>Magnoliopsida</taxon>
        <taxon>eudicotyledons</taxon>
        <taxon>Gunneridae</taxon>
        <taxon>Pentapetalae</taxon>
        <taxon>rosids</taxon>
        <taxon>malvids</taxon>
        <taxon>Brassicales</taxon>
        <taxon>Brassicaceae</taxon>
        <taxon>Brassiceae</taxon>
        <taxon>Brassica</taxon>
    </lineage>
</organism>
<keyword evidence="2" id="KW-1185">Reference proteome</keyword>
<reference evidence="1 2" key="1">
    <citation type="submission" date="2021-05" db="EMBL/GenBank/DDBJ databases">
        <title>Genome Assembly of Synthetic Allotetraploid Brassica napus Reveals Homoeologous Exchanges between Subgenomes.</title>
        <authorList>
            <person name="Davis J.T."/>
        </authorList>
    </citation>
    <scope>NUCLEOTIDE SEQUENCE [LARGE SCALE GENOMIC DNA]</scope>
    <source>
        <strain evidence="2">cv. Da-Ae</strain>
        <tissue evidence="1">Seedling</tissue>
    </source>
</reference>
<accession>A0ABQ8ACC1</accession>
<gene>
    <name evidence="1" type="ORF">HID58_052119</name>
</gene>
<evidence type="ECO:0000313" key="2">
    <source>
        <dbReference type="Proteomes" id="UP000824890"/>
    </source>
</evidence>
<proteinExistence type="predicted"/>
<comment type="caution">
    <text evidence="1">The sequence shown here is derived from an EMBL/GenBank/DDBJ whole genome shotgun (WGS) entry which is preliminary data.</text>
</comment>
<name>A0ABQ8ACC1_BRANA</name>